<dbReference type="SUPFAM" id="SSF100950">
    <property type="entry name" value="NagB/RpiA/CoA transferase-like"/>
    <property type="match status" value="1"/>
</dbReference>
<proteinExistence type="inferred from homology"/>
<dbReference type="Pfam" id="PF01008">
    <property type="entry name" value="IF-2B"/>
    <property type="match status" value="1"/>
</dbReference>
<dbReference type="FunFam" id="1.20.120.420:FF:000003">
    <property type="entry name" value="Methylthioribose-1-phosphate isomerase"/>
    <property type="match status" value="1"/>
</dbReference>
<dbReference type="AlphaFoldDB" id="A0A8X6L267"/>
<dbReference type="OrthoDB" id="2461at2759"/>
<keyword evidence="4 6" id="KW-0413">Isomerase</keyword>
<feature type="site" description="Transition state stabilizer" evidence="6">
    <location>
        <position position="164"/>
    </location>
</feature>
<dbReference type="EMBL" id="BMAO01004147">
    <property type="protein sequence ID" value="GFQ92766.1"/>
    <property type="molecule type" value="Genomic_DNA"/>
</dbReference>
<keyword evidence="8" id="KW-1185">Reference proteome</keyword>
<gene>
    <name evidence="7" type="primary">AAEL013828</name>
    <name evidence="7" type="ORF">TNCT_671461</name>
</gene>
<organism evidence="7 8">
    <name type="scientific">Trichonephila clavata</name>
    <name type="common">Joro spider</name>
    <name type="synonym">Nephila clavata</name>
    <dbReference type="NCBI Taxonomy" id="2740835"/>
    <lineage>
        <taxon>Eukaryota</taxon>
        <taxon>Metazoa</taxon>
        <taxon>Ecdysozoa</taxon>
        <taxon>Arthropoda</taxon>
        <taxon>Chelicerata</taxon>
        <taxon>Arachnida</taxon>
        <taxon>Araneae</taxon>
        <taxon>Araneomorphae</taxon>
        <taxon>Entelegynae</taxon>
        <taxon>Araneoidea</taxon>
        <taxon>Nephilidae</taxon>
        <taxon>Trichonephila</taxon>
    </lineage>
</organism>
<dbReference type="GO" id="GO:0005634">
    <property type="term" value="C:nucleus"/>
    <property type="evidence" value="ECO:0007669"/>
    <property type="project" value="UniProtKB-SubCell"/>
</dbReference>
<evidence type="ECO:0000313" key="8">
    <source>
        <dbReference type="Proteomes" id="UP000887116"/>
    </source>
</evidence>
<dbReference type="Gene3D" id="1.20.120.420">
    <property type="entry name" value="translation initiation factor eif-2b, domain 1"/>
    <property type="match status" value="1"/>
</dbReference>
<dbReference type="PANTHER" id="PTHR43475">
    <property type="entry name" value="METHYLTHIORIBOSE-1-PHOSPHATE ISOMERASE"/>
    <property type="match status" value="1"/>
</dbReference>
<keyword evidence="2 6" id="KW-0028">Amino-acid biosynthesis</keyword>
<dbReference type="GO" id="GO:0046523">
    <property type="term" value="F:S-methyl-5-thioribose-1-phosphate isomerase activity"/>
    <property type="evidence" value="ECO:0007669"/>
    <property type="project" value="UniProtKB-UniRule"/>
</dbReference>
<dbReference type="PANTHER" id="PTHR43475:SF1">
    <property type="entry name" value="METHYLTHIORIBOSE-1-PHOSPHATE ISOMERASE"/>
    <property type="match status" value="1"/>
</dbReference>
<protein>
    <recommendedName>
        <fullName evidence="6">Methylthioribose-1-phosphate isomerase</fullName>
        <shortName evidence="6">M1Pi</shortName>
        <shortName evidence="6">MTR-1-P isomerase</shortName>
        <ecNumber evidence="6">5.3.1.23</ecNumber>
    </recommendedName>
    <alternativeName>
        <fullName evidence="6">S-methyl-5-thioribose-1-phosphate isomerase</fullName>
    </alternativeName>
    <alternativeName>
        <fullName evidence="6">Translation initiation factor eIF-2B subunit alpha/beta/delta-like protein</fullName>
    </alternativeName>
</protein>
<comment type="function">
    <text evidence="6">Catalyzes the interconversion of methylthioribose-1-phosphate (MTR-1-P) into methylthioribulose-1-phosphate (MTRu-1-P).</text>
</comment>
<comment type="pathway">
    <text evidence="6">Amino-acid biosynthesis; L-methionine biosynthesis via salvage pathway; L-methionine from S-methyl-5-thio-alpha-D-ribose 1-phosphate: step 1/6.</text>
</comment>
<feature type="active site" description="Proton donor" evidence="6">
    <location>
        <position position="244"/>
    </location>
</feature>
<dbReference type="NCBIfam" id="TIGR00512">
    <property type="entry name" value="salvage_mtnA"/>
    <property type="match status" value="1"/>
</dbReference>
<evidence type="ECO:0000256" key="4">
    <source>
        <dbReference type="ARBA" id="ARBA00023235"/>
    </source>
</evidence>
<comment type="similarity">
    <text evidence="6">Belongs to the eIF-2B alpha/beta/delta subunits family. MtnA subfamily.</text>
</comment>
<comment type="caution">
    <text evidence="7">The sequence shown here is derived from an EMBL/GenBank/DDBJ whole genome shotgun (WGS) entry which is preliminary data.</text>
</comment>
<evidence type="ECO:0000256" key="1">
    <source>
        <dbReference type="ARBA" id="ARBA00022490"/>
    </source>
</evidence>
<comment type="catalytic activity">
    <reaction evidence="6">
        <text>5-(methylsulfanyl)-alpha-D-ribose 1-phosphate = 5-(methylsulfanyl)-D-ribulose 1-phosphate</text>
        <dbReference type="Rhea" id="RHEA:19989"/>
        <dbReference type="ChEBI" id="CHEBI:58533"/>
        <dbReference type="ChEBI" id="CHEBI:58548"/>
        <dbReference type="EC" id="5.3.1.23"/>
    </reaction>
</comment>
<dbReference type="InterPro" id="IPR000649">
    <property type="entry name" value="IF-2B-related"/>
</dbReference>
<dbReference type="InterPro" id="IPR027363">
    <property type="entry name" value="M1Pi_N"/>
</dbReference>
<name>A0A8X6L267_TRICU</name>
<dbReference type="InterPro" id="IPR037171">
    <property type="entry name" value="NagB/RpiA_transferase-like"/>
</dbReference>
<dbReference type="GO" id="GO:0019509">
    <property type="term" value="P:L-methionine salvage from methylthioadenosine"/>
    <property type="evidence" value="ECO:0007669"/>
    <property type="project" value="UniProtKB-UniRule"/>
</dbReference>
<keyword evidence="1 6" id="KW-0963">Cytoplasm</keyword>
<comment type="subcellular location">
    <subcellularLocation>
        <location evidence="6">Cytoplasm</location>
    </subcellularLocation>
    <subcellularLocation>
        <location evidence="6">Nucleus</location>
    </subcellularLocation>
</comment>
<dbReference type="EC" id="5.3.1.23" evidence="6"/>
<dbReference type="FunFam" id="3.40.50.10470:FF:000003">
    <property type="entry name" value="Methylthioribose-1-phosphate isomerase"/>
    <property type="match status" value="1"/>
</dbReference>
<dbReference type="Proteomes" id="UP000887116">
    <property type="component" value="Unassembled WGS sequence"/>
</dbReference>
<keyword evidence="3 6" id="KW-0486">Methionine biosynthesis</keyword>
<evidence type="ECO:0000313" key="7">
    <source>
        <dbReference type="EMBL" id="GFQ92766.1"/>
    </source>
</evidence>
<dbReference type="GO" id="GO:0005737">
    <property type="term" value="C:cytoplasm"/>
    <property type="evidence" value="ECO:0007669"/>
    <property type="project" value="UniProtKB-SubCell"/>
</dbReference>
<evidence type="ECO:0000256" key="2">
    <source>
        <dbReference type="ARBA" id="ARBA00022605"/>
    </source>
</evidence>
<keyword evidence="5 6" id="KW-0539">Nucleus</keyword>
<dbReference type="HAMAP" id="MF_01678">
    <property type="entry name" value="Salvage_MtnA"/>
    <property type="match status" value="1"/>
</dbReference>
<dbReference type="InterPro" id="IPR011559">
    <property type="entry name" value="Initiation_fac_2B_a/b/d"/>
</dbReference>
<dbReference type="Gene3D" id="3.40.50.10470">
    <property type="entry name" value="Translation initiation factor eif-2b, domain 2"/>
    <property type="match status" value="1"/>
</dbReference>
<dbReference type="NCBIfam" id="TIGR00524">
    <property type="entry name" value="eIF-2B_rel"/>
    <property type="match status" value="1"/>
</dbReference>
<reference evidence="7" key="1">
    <citation type="submission" date="2020-07" db="EMBL/GenBank/DDBJ databases">
        <title>Multicomponent nature underlies the extraordinary mechanical properties of spider dragline silk.</title>
        <authorList>
            <person name="Kono N."/>
            <person name="Nakamura H."/>
            <person name="Mori M."/>
            <person name="Yoshida Y."/>
            <person name="Ohtoshi R."/>
            <person name="Malay A.D."/>
            <person name="Moran D.A.P."/>
            <person name="Tomita M."/>
            <person name="Numata K."/>
            <person name="Arakawa K."/>
        </authorList>
    </citation>
    <scope>NUCLEOTIDE SEQUENCE</scope>
</reference>
<dbReference type="InterPro" id="IPR042529">
    <property type="entry name" value="IF_2B-like_C"/>
</dbReference>
<sequence length="359" mass="39323">MLEAILYKRGKLEILDQLLLPAKTSYDNITCVQEGWEAIKSMKVRGAPAISIVAALSLAVELSKENFVSKDDLHHFIIKNLNYLSTSRPTAVNLGQVVKLISKLSEGYLQDENLSISLMKERLLADTEKLLASDVRINKSIGEYGGKHILENCSQKPISILTHCNTGSLATAGYGTALGAIRWLYENKHLHHVYCTETRPYNQGARLTAYELVHDNIPSTLICDSMVASLMQSGKVSAVIVGADRVVCNGDTANKIGTYQIAVCAKYHNIPFYVACPRSTLDFSLKSGDLIPIEERPSQEMLTINSIRIAAEGIKCWNPAFDVTPASLITGGIVTEIGVFHPSALKDNIDQLSAVELFT</sequence>
<dbReference type="InterPro" id="IPR005251">
    <property type="entry name" value="IF-M1Pi"/>
</dbReference>
<evidence type="ECO:0000256" key="6">
    <source>
        <dbReference type="HAMAP-Rule" id="MF_03119"/>
    </source>
</evidence>
<evidence type="ECO:0000256" key="3">
    <source>
        <dbReference type="ARBA" id="ARBA00023167"/>
    </source>
</evidence>
<dbReference type="NCBIfam" id="NF004326">
    <property type="entry name" value="PRK05720.1"/>
    <property type="match status" value="1"/>
</dbReference>
<evidence type="ECO:0000256" key="5">
    <source>
        <dbReference type="ARBA" id="ARBA00023242"/>
    </source>
</evidence>
<accession>A0A8X6L267</accession>